<sequence>LLMAIERDDLQIVRMLLKAGADPNGPSGSWGSLLNAALYKGQLAIIKALVDSGANTRIITRSFGGPLHILNFSEAFASDDSGLSQIRQIAHLLLGNGAQLDARDHGGGTPIMRAIFHGNMPYAELLLELGADVNTRDELG</sequence>
<feature type="non-terminal residue" evidence="4">
    <location>
        <position position="140"/>
    </location>
</feature>
<gene>
    <name evidence="4" type="ORF">EI97DRAFT_358742</name>
</gene>
<feature type="repeat" description="ANK" evidence="3">
    <location>
        <begin position="106"/>
        <end position="138"/>
    </location>
</feature>
<dbReference type="RefSeq" id="XP_033653470.1">
    <property type="nucleotide sequence ID" value="XM_033794928.1"/>
</dbReference>
<dbReference type="Pfam" id="PF13637">
    <property type="entry name" value="Ank_4"/>
    <property type="match status" value="2"/>
</dbReference>
<dbReference type="Proteomes" id="UP000800097">
    <property type="component" value="Unassembled WGS sequence"/>
</dbReference>
<feature type="repeat" description="ANK" evidence="3">
    <location>
        <begin position="1"/>
        <end position="28"/>
    </location>
</feature>
<dbReference type="GeneID" id="54548103"/>
<feature type="non-terminal residue" evidence="4">
    <location>
        <position position="1"/>
    </location>
</feature>
<dbReference type="InterPro" id="IPR036770">
    <property type="entry name" value="Ankyrin_rpt-contain_sf"/>
</dbReference>
<keyword evidence="5" id="KW-1185">Reference proteome</keyword>
<proteinExistence type="predicted"/>
<dbReference type="SMART" id="SM00248">
    <property type="entry name" value="ANK"/>
    <property type="match status" value="3"/>
</dbReference>
<evidence type="ECO:0000256" key="2">
    <source>
        <dbReference type="ARBA" id="ARBA00023043"/>
    </source>
</evidence>
<dbReference type="OrthoDB" id="4772757at2759"/>
<protein>
    <submittedName>
        <fullName evidence="4">Ankyrin</fullName>
    </submittedName>
</protein>
<dbReference type="SUPFAM" id="SSF48403">
    <property type="entry name" value="Ankyrin repeat"/>
    <property type="match status" value="1"/>
</dbReference>
<name>A0A6A6JH95_WESOR</name>
<evidence type="ECO:0000313" key="5">
    <source>
        <dbReference type="Proteomes" id="UP000800097"/>
    </source>
</evidence>
<evidence type="ECO:0000256" key="1">
    <source>
        <dbReference type="ARBA" id="ARBA00022737"/>
    </source>
</evidence>
<accession>A0A6A6JH95</accession>
<keyword evidence="2 3" id="KW-0040">ANK repeat</keyword>
<reference evidence="4" key="1">
    <citation type="journal article" date="2020" name="Stud. Mycol.">
        <title>101 Dothideomycetes genomes: a test case for predicting lifestyles and emergence of pathogens.</title>
        <authorList>
            <person name="Haridas S."/>
            <person name="Albert R."/>
            <person name="Binder M."/>
            <person name="Bloem J."/>
            <person name="Labutti K."/>
            <person name="Salamov A."/>
            <person name="Andreopoulos B."/>
            <person name="Baker S."/>
            <person name="Barry K."/>
            <person name="Bills G."/>
            <person name="Bluhm B."/>
            <person name="Cannon C."/>
            <person name="Castanera R."/>
            <person name="Culley D."/>
            <person name="Daum C."/>
            <person name="Ezra D."/>
            <person name="Gonzalez J."/>
            <person name="Henrissat B."/>
            <person name="Kuo A."/>
            <person name="Liang C."/>
            <person name="Lipzen A."/>
            <person name="Lutzoni F."/>
            <person name="Magnuson J."/>
            <person name="Mondo S."/>
            <person name="Nolan M."/>
            <person name="Ohm R."/>
            <person name="Pangilinan J."/>
            <person name="Park H.-J."/>
            <person name="Ramirez L."/>
            <person name="Alfaro M."/>
            <person name="Sun H."/>
            <person name="Tritt A."/>
            <person name="Yoshinaga Y."/>
            <person name="Zwiers L.-H."/>
            <person name="Turgeon B."/>
            <person name="Goodwin S."/>
            <person name="Spatafora J."/>
            <person name="Crous P."/>
            <person name="Grigoriev I."/>
        </authorList>
    </citation>
    <scope>NUCLEOTIDE SEQUENCE</scope>
    <source>
        <strain evidence="4">CBS 379.55</strain>
    </source>
</reference>
<dbReference type="Gene3D" id="1.25.40.20">
    <property type="entry name" value="Ankyrin repeat-containing domain"/>
    <property type="match status" value="1"/>
</dbReference>
<evidence type="ECO:0000256" key="3">
    <source>
        <dbReference type="PROSITE-ProRule" id="PRU00023"/>
    </source>
</evidence>
<keyword evidence="1" id="KW-0677">Repeat</keyword>
<dbReference type="InterPro" id="IPR002110">
    <property type="entry name" value="Ankyrin_rpt"/>
</dbReference>
<evidence type="ECO:0000313" key="4">
    <source>
        <dbReference type="EMBL" id="KAF2275931.1"/>
    </source>
</evidence>
<organism evidence="4 5">
    <name type="scientific">Westerdykella ornata</name>
    <dbReference type="NCBI Taxonomy" id="318751"/>
    <lineage>
        <taxon>Eukaryota</taxon>
        <taxon>Fungi</taxon>
        <taxon>Dikarya</taxon>
        <taxon>Ascomycota</taxon>
        <taxon>Pezizomycotina</taxon>
        <taxon>Dothideomycetes</taxon>
        <taxon>Pleosporomycetidae</taxon>
        <taxon>Pleosporales</taxon>
        <taxon>Sporormiaceae</taxon>
        <taxon>Westerdykella</taxon>
    </lineage>
</organism>
<dbReference type="PANTHER" id="PTHR24171">
    <property type="entry name" value="ANKYRIN REPEAT DOMAIN-CONTAINING PROTEIN 39-RELATED"/>
    <property type="match status" value="1"/>
</dbReference>
<dbReference type="PROSITE" id="PS50297">
    <property type="entry name" value="ANK_REP_REGION"/>
    <property type="match status" value="2"/>
</dbReference>
<dbReference type="PROSITE" id="PS50088">
    <property type="entry name" value="ANK_REPEAT"/>
    <property type="match status" value="2"/>
</dbReference>
<dbReference type="AlphaFoldDB" id="A0A6A6JH95"/>
<dbReference type="EMBL" id="ML986495">
    <property type="protein sequence ID" value="KAF2275931.1"/>
    <property type="molecule type" value="Genomic_DNA"/>
</dbReference>